<dbReference type="GO" id="GO:0008712">
    <property type="term" value="F:ADP-glyceromanno-heptose 6-epimerase activity"/>
    <property type="evidence" value="ECO:0007669"/>
    <property type="project" value="UniProtKB-EC"/>
</dbReference>
<keyword evidence="1" id="KW-0521">NADP</keyword>
<gene>
    <name evidence="5" type="primary">hldD_3</name>
    <name evidence="5" type="ORF">GALL_98350</name>
</gene>
<dbReference type="InterPro" id="IPR001509">
    <property type="entry name" value="Epimerase_deHydtase"/>
</dbReference>
<dbReference type="InterPro" id="IPR011912">
    <property type="entry name" value="Heptose_epim"/>
</dbReference>
<dbReference type="SUPFAM" id="SSF51735">
    <property type="entry name" value="NAD(P)-binding Rossmann-fold domains"/>
    <property type="match status" value="1"/>
</dbReference>
<dbReference type="Gene3D" id="3.90.25.10">
    <property type="entry name" value="UDP-galactose 4-epimerase, domain 1"/>
    <property type="match status" value="1"/>
</dbReference>
<name>A0A1J5T289_9ZZZZ</name>
<dbReference type="CDD" id="cd05248">
    <property type="entry name" value="ADP_GME_SDR_e"/>
    <property type="match status" value="1"/>
</dbReference>
<evidence type="ECO:0000256" key="2">
    <source>
        <dbReference type="ARBA" id="ARBA00023235"/>
    </source>
</evidence>
<sequence length="328" mass="36532">MYVVTGGAGFIGSNLLAALDARGDAPVVVCDRLRDKDKWRNIAKRELSDIVHPEQIFDFLDANRGRITAIFHMGAISSTTESNADLIVANNFNLTTALFAWSIRNNVRIIYASSAATYGDGSAGFDDEFSCQALARLHPLNAYGWSKHLFDRRVARKVAEGKPLPPQWVGLKFFNVYGPNEYHKGGQQSVVSQLYPHAVNGASATLFKSHNPNYGDGGQMRDFVWVGDLVDVMMWCLDNPQVSGLFNMGTGQARTFLDLATAVYHAVGREPHIKFIDTPVNIRDKYQYFTEARMERLRAAGYRKPFTSLEDGVAAYVTRYLAAADRYL</sequence>
<evidence type="ECO:0000256" key="1">
    <source>
        <dbReference type="ARBA" id="ARBA00022857"/>
    </source>
</evidence>
<proteinExistence type="inferred from homology"/>
<protein>
    <submittedName>
        <fullName evidence="5">ADP-L-glycero-D-manno-heptose-6-epimerase</fullName>
        <ecNumber evidence="5">5.1.3.20</ecNumber>
    </submittedName>
</protein>
<comment type="caution">
    <text evidence="5">The sequence shown here is derived from an EMBL/GenBank/DDBJ whole genome shotgun (WGS) entry which is preliminary data.</text>
</comment>
<dbReference type="Gene3D" id="3.40.50.720">
    <property type="entry name" value="NAD(P)-binding Rossmann-like Domain"/>
    <property type="match status" value="1"/>
</dbReference>
<dbReference type="PANTHER" id="PTHR43103:SF3">
    <property type="entry name" value="ADP-L-GLYCERO-D-MANNO-HEPTOSE-6-EPIMERASE"/>
    <property type="match status" value="1"/>
</dbReference>
<evidence type="ECO:0000256" key="3">
    <source>
        <dbReference type="ARBA" id="ARBA00023277"/>
    </source>
</evidence>
<dbReference type="HAMAP" id="MF_01601">
    <property type="entry name" value="Heptose_epimerase"/>
    <property type="match status" value="1"/>
</dbReference>
<dbReference type="GO" id="GO:0005975">
    <property type="term" value="P:carbohydrate metabolic process"/>
    <property type="evidence" value="ECO:0007669"/>
    <property type="project" value="InterPro"/>
</dbReference>
<dbReference type="NCBIfam" id="TIGR02197">
    <property type="entry name" value="heptose_epim"/>
    <property type="match status" value="1"/>
</dbReference>
<keyword evidence="2 5" id="KW-0413">Isomerase</keyword>
<dbReference type="GO" id="GO:0050661">
    <property type="term" value="F:NADP binding"/>
    <property type="evidence" value="ECO:0007669"/>
    <property type="project" value="InterPro"/>
</dbReference>
<dbReference type="Pfam" id="PF01370">
    <property type="entry name" value="Epimerase"/>
    <property type="match status" value="1"/>
</dbReference>
<evidence type="ECO:0000313" key="5">
    <source>
        <dbReference type="EMBL" id="OIR07972.1"/>
    </source>
</evidence>
<evidence type="ECO:0000259" key="4">
    <source>
        <dbReference type="Pfam" id="PF01370"/>
    </source>
</evidence>
<accession>A0A1J5T289</accession>
<dbReference type="PANTHER" id="PTHR43103">
    <property type="entry name" value="NUCLEOSIDE-DIPHOSPHATE-SUGAR EPIMERASE"/>
    <property type="match status" value="1"/>
</dbReference>
<dbReference type="AlphaFoldDB" id="A0A1J5T289"/>
<dbReference type="EC" id="5.1.3.20" evidence="5"/>
<dbReference type="InterPro" id="IPR036291">
    <property type="entry name" value="NAD(P)-bd_dom_sf"/>
</dbReference>
<organism evidence="5">
    <name type="scientific">mine drainage metagenome</name>
    <dbReference type="NCBI Taxonomy" id="410659"/>
    <lineage>
        <taxon>unclassified sequences</taxon>
        <taxon>metagenomes</taxon>
        <taxon>ecological metagenomes</taxon>
    </lineage>
</organism>
<dbReference type="EMBL" id="MLJW01000034">
    <property type="protein sequence ID" value="OIR07972.1"/>
    <property type="molecule type" value="Genomic_DNA"/>
</dbReference>
<keyword evidence="3" id="KW-0119">Carbohydrate metabolism</keyword>
<reference evidence="5" key="1">
    <citation type="submission" date="2016-10" db="EMBL/GenBank/DDBJ databases">
        <title>Sequence of Gallionella enrichment culture.</title>
        <authorList>
            <person name="Poehlein A."/>
            <person name="Muehling M."/>
            <person name="Daniel R."/>
        </authorList>
    </citation>
    <scope>NUCLEOTIDE SEQUENCE</scope>
</reference>
<feature type="domain" description="NAD-dependent epimerase/dehydratase" evidence="4">
    <location>
        <begin position="3"/>
        <end position="249"/>
    </location>
</feature>